<dbReference type="EMBL" id="JAGFNK010000072">
    <property type="protein sequence ID" value="KAI9509109.1"/>
    <property type="molecule type" value="Genomic_DNA"/>
</dbReference>
<dbReference type="Proteomes" id="UP001207468">
    <property type="component" value="Unassembled WGS sequence"/>
</dbReference>
<keyword evidence="2" id="KW-1185">Reference proteome</keyword>
<evidence type="ECO:0000313" key="2">
    <source>
        <dbReference type="Proteomes" id="UP001207468"/>
    </source>
</evidence>
<name>A0ACC0UDH6_9AGAM</name>
<proteinExistence type="predicted"/>
<protein>
    <submittedName>
        <fullName evidence="1">Uncharacterized protein</fullName>
    </submittedName>
</protein>
<gene>
    <name evidence="1" type="ORF">F5148DRAFT_1283345</name>
</gene>
<sequence>MRRNAAVFLGFLLLVFGLEVSFVNIYALVRSWLSPSATLETLTVVILGILNGVVPIITDSVLLTHIVIESIEHSKSLLRLTLTMATPVFLKVGRLVNAATYIAACAEFVLSSVTSGDGVPDMDALDAAQARSMGIACTLQMARALRYQLVMHHLNTLERRRKALQAHARSPAATSTTPEGSAALLLASGGNFLLPILLSAAQLAASRRWPDSDMAQDLDRLKVVVNVAGAVMTTLVAVLKRWRVARMAAPVVAPARANAEATETTRLLAKRTGSDSKTSRGRAVARKHVMFDGGLFDINMKGYEEMAISLPVV</sequence>
<evidence type="ECO:0000313" key="1">
    <source>
        <dbReference type="EMBL" id="KAI9509109.1"/>
    </source>
</evidence>
<reference evidence="1" key="1">
    <citation type="submission" date="2021-03" db="EMBL/GenBank/DDBJ databases">
        <title>Evolutionary priming and transition to the ectomycorrhizal habit in an iconic lineage of mushroom-forming fungi: is preadaptation a requirement?</title>
        <authorList>
            <consortium name="DOE Joint Genome Institute"/>
            <person name="Looney B.P."/>
            <person name="Miyauchi S."/>
            <person name="Morin E."/>
            <person name="Drula E."/>
            <person name="Courty P.E."/>
            <person name="Chicoki N."/>
            <person name="Fauchery L."/>
            <person name="Kohler A."/>
            <person name="Kuo A."/>
            <person name="LaButti K."/>
            <person name="Pangilinan J."/>
            <person name="Lipzen A."/>
            <person name="Riley R."/>
            <person name="Andreopoulos W."/>
            <person name="He G."/>
            <person name="Johnson J."/>
            <person name="Barry K.W."/>
            <person name="Grigoriev I.V."/>
            <person name="Nagy L."/>
            <person name="Hibbett D."/>
            <person name="Henrissat B."/>
            <person name="Matheny P.B."/>
            <person name="Labbe J."/>
            <person name="Martin A.F."/>
        </authorList>
    </citation>
    <scope>NUCLEOTIDE SEQUENCE</scope>
    <source>
        <strain evidence="1">BPL698</strain>
    </source>
</reference>
<accession>A0ACC0UDH6</accession>
<comment type="caution">
    <text evidence="1">The sequence shown here is derived from an EMBL/GenBank/DDBJ whole genome shotgun (WGS) entry which is preliminary data.</text>
</comment>
<organism evidence="1 2">
    <name type="scientific">Russula earlei</name>
    <dbReference type="NCBI Taxonomy" id="71964"/>
    <lineage>
        <taxon>Eukaryota</taxon>
        <taxon>Fungi</taxon>
        <taxon>Dikarya</taxon>
        <taxon>Basidiomycota</taxon>
        <taxon>Agaricomycotina</taxon>
        <taxon>Agaricomycetes</taxon>
        <taxon>Russulales</taxon>
        <taxon>Russulaceae</taxon>
        <taxon>Russula</taxon>
    </lineage>
</organism>